<accession>A0A371K0P9</accession>
<dbReference type="RefSeq" id="WP_115859851.1">
    <property type="nucleotide sequence ID" value="NZ_QTSU01000002.1"/>
</dbReference>
<gene>
    <name evidence="1" type="ORF">DX914_14400</name>
</gene>
<comment type="caution">
    <text evidence="1">The sequence shown here is derived from an EMBL/GenBank/DDBJ whole genome shotgun (WGS) entry which is preliminary data.</text>
</comment>
<dbReference type="OrthoDB" id="6024440at2"/>
<evidence type="ECO:0000313" key="2">
    <source>
        <dbReference type="Proteomes" id="UP000264492"/>
    </source>
</evidence>
<name>A0A371K0P9_9GAMM</name>
<dbReference type="EMBL" id="QTSU01000002">
    <property type="protein sequence ID" value="RDZ27417.1"/>
    <property type="molecule type" value="Genomic_DNA"/>
</dbReference>
<dbReference type="AlphaFoldDB" id="A0A371K0P9"/>
<sequence>MHISDDDLILYHYRDGLPPERLREIAAALAASPELAQRYTQLRRVLAAADAAALPPYDPNLEARLWQRLQPRLQAESARAGNVVPLPTRALPPRAKRWRHWDAGLAAAAVLGVAAYLPFALNRDAIQPQMPALTQAPQRAPEPASSERASRVLDAYVAGHLRSTEGVLLSVVNNQGGALAAVDPEYARELADDNRLYAEAAAQRGDRALAGFLRSLEPTLIELANRGPDAGIEQDKALRDYVEGNDLVFQLRAVETRLQQRQGARANERGLAT</sequence>
<dbReference type="Proteomes" id="UP000264492">
    <property type="component" value="Unassembled WGS sequence"/>
</dbReference>
<protein>
    <recommendedName>
        <fullName evidence="3">Anti-sigma factor</fullName>
    </recommendedName>
</protein>
<evidence type="ECO:0000313" key="1">
    <source>
        <dbReference type="EMBL" id="RDZ27417.1"/>
    </source>
</evidence>
<proteinExistence type="predicted"/>
<keyword evidence="2" id="KW-1185">Reference proteome</keyword>
<evidence type="ECO:0008006" key="3">
    <source>
        <dbReference type="Google" id="ProtNLM"/>
    </source>
</evidence>
<reference evidence="1 2" key="1">
    <citation type="submission" date="2018-08" db="EMBL/GenBank/DDBJ databases">
        <title>Lysobacter sp. zong2l5, whole genome shotgun sequence.</title>
        <authorList>
            <person name="Zhang X."/>
            <person name="Feng G."/>
            <person name="Zhu H."/>
        </authorList>
    </citation>
    <scope>NUCLEOTIDE SEQUENCE [LARGE SCALE GENOMIC DNA]</scope>
    <source>
        <strain evidence="2">zong2l5</strain>
    </source>
</reference>
<organism evidence="1 2">
    <name type="scientific">Lysobacter silvisoli</name>
    <dbReference type="NCBI Taxonomy" id="2293254"/>
    <lineage>
        <taxon>Bacteria</taxon>
        <taxon>Pseudomonadati</taxon>
        <taxon>Pseudomonadota</taxon>
        <taxon>Gammaproteobacteria</taxon>
        <taxon>Lysobacterales</taxon>
        <taxon>Lysobacteraceae</taxon>
        <taxon>Lysobacter</taxon>
    </lineage>
</organism>